<dbReference type="HOGENOM" id="CLU_186486_0_0_1"/>
<evidence type="ECO:0000313" key="3">
    <source>
        <dbReference type="Proteomes" id="UP000054248"/>
    </source>
</evidence>
<protein>
    <recommendedName>
        <fullName evidence="1">Ricin B lectin domain-containing protein</fullName>
    </recommendedName>
</protein>
<dbReference type="Pfam" id="PF14200">
    <property type="entry name" value="RicinB_lectin_2"/>
    <property type="match status" value="1"/>
</dbReference>
<sequence length="65" mass="7219">GSLLAGRSQPVEWTVTQADNGYQIHPAQNPGWVLDLAEGKKDDGAKICLWSNKNGDNQKWRLDRA</sequence>
<dbReference type="Gene3D" id="2.80.10.50">
    <property type="match status" value="1"/>
</dbReference>
<evidence type="ECO:0000259" key="1">
    <source>
        <dbReference type="Pfam" id="PF14200"/>
    </source>
</evidence>
<dbReference type="SUPFAM" id="SSF50370">
    <property type="entry name" value="Ricin B-like lectins"/>
    <property type="match status" value="1"/>
</dbReference>
<dbReference type="PROSITE" id="PS50231">
    <property type="entry name" value="RICIN_B_LECTIN"/>
    <property type="match status" value="1"/>
</dbReference>
<dbReference type="Proteomes" id="UP000054248">
    <property type="component" value="Unassembled WGS sequence"/>
</dbReference>
<dbReference type="AlphaFoldDB" id="A0A0C3QMJ8"/>
<feature type="non-terminal residue" evidence="2">
    <location>
        <position position="1"/>
    </location>
</feature>
<proteinExistence type="predicted"/>
<dbReference type="InterPro" id="IPR000772">
    <property type="entry name" value="Ricin_B_lectin"/>
</dbReference>
<dbReference type="InterPro" id="IPR035992">
    <property type="entry name" value="Ricin_B-like_lectins"/>
</dbReference>
<accession>A0A0C3QMJ8</accession>
<feature type="domain" description="Ricin B lectin" evidence="1">
    <location>
        <begin position="13"/>
        <end position="64"/>
    </location>
</feature>
<reference evidence="3" key="2">
    <citation type="submission" date="2015-01" db="EMBL/GenBank/DDBJ databases">
        <title>Evolutionary Origins and Diversification of the Mycorrhizal Mutualists.</title>
        <authorList>
            <consortium name="DOE Joint Genome Institute"/>
            <consortium name="Mycorrhizal Genomics Consortium"/>
            <person name="Kohler A."/>
            <person name="Kuo A."/>
            <person name="Nagy L.G."/>
            <person name="Floudas D."/>
            <person name="Copeland A."/>
            <person name="Barry K.W."/>
            <person name="Cichocki N."/>
            <person name="Veneault-Fourrey C."/>
            <person name="LaButti K."/>
            <person name="Lindquist E.A."/>
            <person name="Lipzen A."/>
            <person name="Lundell T."/>
            <person name="Morin E."/>
            <person name="Murat C."/>
            <person name="Riley R."/>
            <person name="Ohm R."/>
            <person name="Sun H."/>
            <person name="Tunlid A."/>
            <person name="Henrissat B."/>
            <person name="Grigoriev I.V."/>
            <person name="Hibbett D.S."/>
            <person name="Martin F."/>
        </authorList>
    </citation>
    <scope>NUCLEOTIDE SEQUENCE [LARGE SCALE GENOMIC DNA]</scope>
    <source>
        <strain evidence="3">MUT 4182</strain>
    </source>
</reference>
<dbReference type="EMBL" id="KN822944">
    <property type="protein sequence ID" value="KIO34200.1"/>
    <property type="molecule type" value="Genomic_DNA"/>
</dbReference>
<name>A0A0C3QMJ8_9AGAM</name>
<keyword evidence="3" id="KW-1185">Reference proteome</keyword>
<organism evidence="2 3">
    <name type="scientific">Tulasnella calospora MUT 4182</name>
    <dbReference type="NCBI Taxonomy" id="1051891"/>
    <lineage>
        <taxon>Eukaryota</taxon>
        <taxon>Fungi</taxon>
        <taxon>Dikarya</taxon>
        <taxon>Basidiomycota</taxon>
        <taxon>Agaricomycotina</taxon>
        <taxon>Agaricomycetes</taxon>
        <taxon>Cantharellales</taxon>
        <taxon>Tulasnellaceae</taxon>
        <taxon>Tulasnella</taxon>
    </lineage>
</organism>
<evidence type="ECO:0000313" key="2">
    <source>
        <dbReference type="EMBL" id="KIO34200.1"/>
    </source>
</evidence>
<gene>
    <name evidence="2" type="ORF">M407DRAFT_17105</name>
</gene>
<reference evidence="2 3" key="1">
    <citation type="submission" date="2014-04" db="EMBL/GenBank/DDBJ databases">
        <authorList>
            <consortium name="DOE Joint Genome Institute"/>
            <person name="Kuo A."/>
            <person name="Girlanda M."/>
            <person name="Perotto S."/>
            <person name="Kohler A."/>
            <person name="Nagy L.G."/>
            <person name="Floudas D."/>
            <person name="Copeland A."/>
            <person name="Barry K.W."/>
            <person name="Cichocki N."/>
            <person name="Veneault-Fourrey C."/>
            <person name="LaButti K."/>
            <person name="Lindquist E.A."/>
            <person name="Lipzen A."/>
            <person name="Lundell T."/>
            <person name="Morin E."/>
            <person name="Murat C."/>
            <person name="Sun H."/>
            <person name="Tunlid A."/>
            <person name="Henrissat B."/>
            <person name="Grigoriev I.V."/>
            <person name="Hibbett D.S."/>
            <person name="Martin F."/>
            <person name="Nordberg H.P."/>
            <person name="Cantor M.N."/>
            <person name="Hua S.X."/>
        </authorList>
    </citation>
    <scope>NUCLEOTIDE SEQUENCE [LARGE SCALE GENOMIC DNA]</scope>
    <source>
        <strain evidence="2 3">MUT 4182</strain>
    </source>
</reference>
<dbReference type="OrthoDB" id="2131701at2759"/>